<dbReference type="EMBL" id="JAVRFA010000069">
    <property type="protein sequence ID" value="MDT0399239.1"/>
    <property type="molecule type" value="Genomic_DNA"/>
</dbReference>
<accession>A0ABU2Q7L8</accession>
<proteinExistence type="predicted"/>
<name>A0ABU2Q7L8_9ACTN</name>
<dbReference type="Proteomes" id="UP001183881">
    <property type="component" value="Unassembled WGS sequence"/>
</dbReference>
<keyword evidence="2" id="KW-1185">Reference proteome</keyword>
<sequence>MTGLRETMRDSTFTFWEVPVGALPLDWDDAKRRLEDQARTGTPAGHGTGH</sequence>
<protein>
    <submittedName>
        <fullName evidence="1">Uncharacterized protein</fullName>
    </submittedName>
</protein>
<reference evidence="2" key="1">
    <citation type="submission" date="2023-07" db="EMBL/GenBank/DDBJ databases">
        <title>30 novel species of actinomycetes from the DSMZ collection.</title>
        <authorList>
            <person name="Nouioui I."/>
        </authorList>
    </citation>
    <scope>NUCLEOTIDE SEQUENCE [LARGE SCALE GENOMIC DNA]</scope>
    <source>
        <strain evidence="2">DSM 41636</strain>
    </source>
</reference>
<evidence type="ECO:0000313" key="1">
    <source>
        <dbReference type="EMBL" id="MDT0399239.1"/>
    </source>
</evidence>
<gene>
    <name evidence="1" type="ORF">RM705_31730</name>
</gene>
<evidence type="ECO:0000313" key="2">
    <source>
        <dbReference type="Proteomes" id="UP001183881"/>
    </source>
</evidence>
<organism evidence="1 2">
    <name type="scientific">Streptomyces edwardsiae</name>
    <dbReference type="NCBI Taxonomy" id="3075527"/>
    <lineage>
        <taxon>Bacteria</taxon>
        <taxon>Bacillati</taxon>
        <taxon>Actinomycetota</taxon>
        <taxon>Actinomycetes</taxon>
        <taxon>Kitasatosporales</taxon>
        <taxon>Streptomycetaceae</taxon>
        <taxon>Streptomyces</taxon>
    </lineage>
</organism>
<dbReference type="RefSeq" id="WP_311648582.1">
    <property type="nucleotide sequence ID" value="NZ_JAVRFA010000069.1"/>
</dbReference>
<comment type="caution">
    <text evidence="1">The sequence shown here is derived from an EMBL/GenBank/DDBJ whole genome shotgun (WGS) entry which is preliminary data.</text>
</comment>